<evidence type="ECO:0000313" key="1">
    <source>
        <dbReference type="EMBL" id="CAG6481197.1"/>
    </source>
</evidence>
<protein>
    <submittedName>
        <fullName evidence="1">(northern house mosquito) hypothetical protein</fullName>
    </submittedName>
</protein>
<sequence length="126" mass="13802">MPPVLQLVRNDARPGRVPVRAQAVLPGGAVPAPGAEQSAREEAVLPVSSARAFDVRFKLLTYSIGPADCPVETDWSIRICWDLSNIDQFVKLDSLQLHPVSSSRELSFFSYDDSFMEPVHPHVSSG</sequence>
<reference evidence="1" key="1">
    <citation type="submission" date="2021-05" db="EMBL/GenBank/DDBJ databases">
        <authorList>
            <person name="Alioto T."/>
            <person name="Alioto T."/>
            <person name="Gomez Garrido J."/>
        </authorList>
    </citation>
    <scope>NUCLEOTIDE SEQUENCE</scope>
</reference>
<accession>A0A8D8FQ95</accession>
<organism evidence="1">
    <name type="scientific">Culex pipiens</name>
    <name type="common">House mosquito</name>
    <dbReference type="NCBI Taxonomy" id="7175"/>
    <lineage>
        <taxon>Eukaryota</taxon>
        <taxon>Metazoa</taxon>
        <taxon>Ecdysozoa</taxon>
        <taxon>Arthropoda</taxon>
        <taxon>Hexapoda</taxon>
        <taxon>Insecta</taxon>
        <taxon>Pterygota</taxon>
        <taxon>Neoptera</taxon>
        <taxon>Endopterygota</taxon>
        <taxon>Diptera</taxon>
        <taxon>Nematocera</taxon>
        <taxon>Culicoidea</taxon>
        <taxon>Culicidae</taxon>
        <taxon>Culicinae</taxon>
        <taxon>Culicini</taxon>
        <taxon>Culex</taxon>
        <taxon>Culex</taxon>
    </lineage>
</organism>
<dbReference type="EMBL" id="HBUE01090289">
    <property type="protein sequence ID" value="CAG6481197.1"/>
    <property type="molecule type" value="Transcribed_RNA"/>
</dbReference>
<proteinExistence type="predicted"/>
<name>A0A8D8FQ95_CULPI</name>
<dbReference type="AlphaFoldDB" id="A0A8D8FQ95"/>